<dbReference type="CDD" id="cd11660">
    <property type="entry name" value="SANT_TRF"/>
    <property type="match status" value="1"/>
</dbReference>
<dbReference type="STRING" id="644358.A0A0C4E771"/>
<accession>A0A0C4E771</accession>
<keyword evidence="8" id="KW-1185">Reference proteome</keyword>
<keyword evidence="1" id="KW-0238">DNA-binding</keyword>
<evidence type="ECO:0000256" key="3">
    <source>
        <dbReference type="ARBA" id="ARBA00023306"/>
    </source>
</evidence>
<organism evidence="7 8">
    <name type="scientific">Magnaporthiopsis poae (strain ATCC 64411 / 73-15)</name>
    <name type="common">Kentucky bluegrass fungus</name>
    <name type="synonym">Magnaporthe poae</name>
    <dbReference type="NCBI Taxonomy" id="644358"/>
    <lineage>
        <taxon>Eukaryota</taxon>
        <taxon>Fungi</taxon>
        <taxon>Dikarya</taxon>
        <taxon>Ascomycota</taxon>
        <taxon>Pezizomycotina</taxon>
        <taxon>Sordariomycetes</taxon>
        <taxon>Sordariomycetidae</taxon>
        <taxon>Magnaporthales</taxon>
        <taxon>Magnaporthaceae</taxon>
        <taxon>Magnaporthiopsis</taxon>
    </lineage>
</organism>
<proteinExistence type="predicted"/>
<evidence type="ECO:0000256" key="4">
    <source>
        <dbReference type="SAM" id="MobiDB-lite"/>
    </source>
</evidence>
<feature type="compositionally biased region" description="Low complexity" evidence="4">
    <location>
        <begin position="952"/>
        <end position="969"/>
    </location>
</feature>
<feature type="compositionally biased region" description="Low complexity" evidence="4">
    <location>
        <begin position="1"/>
        <end position="21"/>
    </location>
</feature>
<feature type="compositionally biased region" description="Low complexity" evidence="4">
    <location>
        <begin position="1049"/>
        <end position="1169"/>
    </location>
</feature>
<feature type="region of interest" description="Disordered" evidence="4">
    <location>
        <begin position="1"/>
        <end position="131"/>
    </location>
</feature>
<feature type="region of interest" description="Disordered" evidence="4">
    <location>
        <begin position="177"/>
        <end position="211"/>
    </location>
</feature>
<dbReference type="InterPro" id="IPR013867">
    <property type="entry name" value="Telomere_rpt-bd_fac_dimer_dom"/>
</dbReference>
<feature type="compositionally biased region" description="Low complexity" evidence="4">
    <location>
        <begin position="917"/>
        <end position="932"/>
    </location>
</feature>
<dbReference type="Proteomes" id="UP000011715">
    <property type="component" value="Unassembled WGS sequence"/>
</dbReference>
<dbReference type="Gene3D" id="1.10.10.60">
    <property type="entry name" value="Homeodomain-like"/>
    <property type="match status" value="1"/>
</dbReference>
<evidence type="ECO:0000313" key="7">
    <source>
        <dbReference type="EnsemblFungi" id="MAPG_08374T0"/>
    </source>
</evidence>
<feature type="compositionally biased region" description="Polar residues" evidence="4">
    <location>
        <begin position="938"/>
        <end position="951"/>
    </location>
</feature>
<feature type="region of interest" description="Disordered" evidence="4">
    <location>
        <begin position="769"/>
        <end position="792"/>
    </location>
</feature>
<evidence type="ECO:0000313" key="6">
    <source>
        <dbReference type="EMBL" id="KLU89403.1"/>
    </source>
</evidence>
<evidence type="ECO:0000256" key="1">
    <source>
        <dbReference type="ARBA" id="ARBA00023125"/>
    </source>
</evidence>
<feature type="compositionally biased region" description="Low complexity" evidence="4">
    <location>
        <begin position="36"/>
        <end position="100"/>
    </location>
</feature>
<dbReference type="EnsemblFungi" id="MAPG_08374T0">
    <property type="protein sequence ID" value="MAPG_08374T0"/>
    <property type="gene ID" value="MAPG_08374"/>
</dbReference>
<dbReference type="eggNOG" id="ENOG502QRT9">
    <property type="taxonomic scope" value="Eukaryota"/>
</dbReference>
<dbReference type="FunFam" id="1.10.10.60:FF:000137">
    <property type="entry name" value="MYB DNA binding protein"/>
    <property type="match status" value="1"/>
</dbReference>
<evidence type="ECO:0000313" key="8">
    <source>
        <dbReference type="Proteomes" id="UP000011715"/>
    </source>
</evidence>
<dbReference type="InterPro" id="IPR017930">
    <property type="entry name" value="Myb_dom"/>
</dbReference>
<reference evidence="6" key="1">
    <citation type="submission" date="2010-05" db="EMBL/GenBank/DDBJ databases">
        <title>The Genome Sequence of Magnaporthe poae strain ATCC 64411.</title>
        <authorList>
            <consortium name="The Broad Institute Genome Sequencing Platform"/>
            <consortium name="Broad Institute Genome Sequencing Center for Infectious Disease"/>
            <person name="Ma L.-J."/>
            <person name="Dead R."/>
            <person name="Young S."/>
            <person name="Zeng Q."/>
            <person name="Koehrsen M."/>
            <person name="Alvarado L."/>
            <person name="Berlin A."/>
            <person name="Chapman S.B."/>
            <person name="Chen Z."/>
            <person name="Freedman E."/>
            <person name="Gellesch M."/>
            <person name="Goldberg J."/>
            <person name="Griggs A."/>
            <person name="Gujja S."/>
            <person name="Heilman E.R."/>
            <person name="Heiman D."/>
            <person name="Hepburn T."/>
            <person name="Howarth C."/>
            <person name="Jen D."/>
            <person name="Larson L."/>
            <person name="Mehta T."/>
            <person name="Neiman D."/>
            <person name="Pearson M."/>
            <person name="Roberts A."/>
            <person name="Saif S."/>
            <person name="Shea T."/>
            <person name="Shenoy N."/>
            <person name="Sisk P."/>
            <person name="Stolte C."/>
            <person name="Sykes S."/>
            <person name="Walk T."/>
            <person name="White J."/>
            <person name="Yandava C."/>
            <person name="Haas B."/>
            <person name="Nusbaum C."/>
            <person name="Birren B."/>
        </authorList>
    </citation>
    <scope>NUCLEOTIDE SEQUENCE</scope>
    <source>
        <strain evidence="6">ATCC 64411</strain>
    </source>
</reference>
<keyword evidence="3" id="KW-0131">Cell cycle</keyword>
<feature type="compositionally biased region" description="Low complexity" evidence="4">
    <location>
        <begin position="991"/>
        <end position="1021"/>
    </location>
</feature>
<dbReference type="GO" id="GO:0042803">
    <property type="term" value="F:protein homodimerization activity"/>
    <property type="evidence" value="ECO:0007669"/>
    <property type="project" value="InterPro"/>
</dbReference>
<dbReference type="InterPro" id="IPR052833">
    <property type="entry name" value="Telomeric_DNA-bd_trans-reg"/>
</dbReference>
<feature type="compositionally biased region" description="Gly residues" evidence="4">
    <location>
        <begin position="821"/>
        <end position="832"/>
    </location>
</feature>
<protein>
    <recommendedName>
        <fullName evidence="5">HTH myb-type domain-containing protein</fullName>
    </recommendedName>
</protein>
<dbReference type="EMBL" id="ADBL01002023">
    <property type="status" value="NOT_ANNOTATED_CDS"/>
    <property type="molecule type" value="Genomic_DNA"/>
</dbReference>
<dbReference type="AlphaFoldDB" id="A0A0C4E771"/>
<reference evidence="7" key="5">
    <citation type="submission" date="2015-06" db="UniProtKB">
        <authorList>
            <consortium name="EnsemblFungi"/>
        </authorList>
    </citation>
    <scope>IDENTIFICATION</scope>
    <source>
        <strain evidence="7">ATCC 64411</strain>
    </source>
</reference>
<dbReference type="Pfam" id="PF08558">
    <property type="entry name" value="TRF"/>
    <property type="match status" value="1"/>
</dbReference>
<dbReference type="SUPFAM" id="SSF46689">
    <property type="entry name" value="Homeodomain-like"/>
    <property type="match status" value="1"/>
</dbReference>
<dbReference type="InterPro" id="IPR009057">
    <property type="entry name" value="Homeodomain-like_sf"/>
</dbReference>
<feature type="domain" description="HTH myb-type" evidence="5">
    <location>
        <begin position="690"/>
        <end position="742"/>
    </location>
</feature>
<feature type="compositionally biased region" description="Low complexity" evidence="4">
    <location>
        <begin position="833"/>
        <end position="846"/>
    </location>
</feature>
<gene>
    <name evidence="6" type="ORF">MAPG_08374</name>
</gene>
<dbReference type="GO" id="GO:0003691">
    <property type="term" value="F:double-stranded telomeric DNA binding"/>
    <property type="evidence" value="ECO:0007669"/>
    <property type="project" value="TreeGrafter"/>
</dbReference>
<reference evidence="7" key="4">
    <citation type="journal article" date="2015" name="G3 (Bethesda)">
        <title>Genome sequences of three phytopathogenic species of the Magnaporthaceae family of fungi.</title>
        <authorList>
            <person name="Okagaki L.H."/>
            <person name="Nunes C.C."/>
            <person name="Sailsbery J."/>
            <person name="Clay B."/>
            <person name="Brown D."/>
            <person name="John T."/>
            <person name="Oh Y."/>
            <person name="Young N."/>
            <person name="Fitzgerald M."/>
            <person name="Haas B.J."/>
            <person name="Zeng Q."/>
            <person name="Young S."/>
            <person name="Adiconis X."/>
            <person name="Fan L."/>
            <person name="Levin J.Z."/>
            <person name="Mitchell T.K."/>
            <person name="Okubara P.A."/>
            <person name="Farman M.L."/>
            <person name="Kohn L.M."/>
            <person name="Birren B."/>
            <person name="Ma L.-J."/>
            <person name="Dean R.A."/>
        </authorList>
    </citation>
    <scope>NUCLEOTIDE SEQUENCE</scope>
    <source>
        <strain evidence="7">ATCC 64411 / 73-15</strain>
    </source>
</reference>
<dbReference type="OrthoDB" id="3366990at2759"/>
<evidence type="ECO:0000259" key="5">
    <source>
        <dbReference type="PROSITE" id="PS51294"/>
    </source>
</evidence>
<keyword evidence="2" id="KW-0539">Nucleus</keyword>
<evidence type="ECO:0000256" key="2">
    <source>
        <dbReference type="ARBA" id="ARBA00023242"/>
    </source>
</evidence>
<sequence length="1216" mass="128598">MAEPALSAAATAPDTAAPEPSVASNVVKTEPPSPPAASAAAPAAPASLPAAAPVSVPAATPAAPAAMPAVAATTPESTPAPTTVSAPAPAPVPTQGAAPATVPPISTPIPTPTQAPAVPHPPVSTPASAPISAPAPAPASVAVPAYIHTPTPVPATAPAPALDDMSFNLADSILNALKRPRSPEPGDVAGGDEKRPRTDAAPPAPDANPFDIGALLESALGNLDEHLNDLLPPMPDLNAKPAAQAPPVSAPPLANVPAATALPNAVVGLAPQIKHEQKKMKFFQNATYIVRSMGLPLLGTLAVQVLLALSEKPRAETVAAIRSSNSEIGKAYKALSATFKQARRMFSETSSILHPDELEIKESGDLETIQMANMATICSTIFESDDASLAEAHDAFLRTFVPEYGPLSDDLIKLFLSLKTQAFLRACPENIEEERMREILAGFFPTDAEAPLKQLHPDLPLTQTEKVFVSASTKRGERFGNEIRDAMKRRMLSIEYPSDGFLDEMNKYLRDNHDTVLRYAESQGIEIPLDEEQMTDLPMDGALDFDLAALQASVKADTRGIGDLTAPELASSLSESLGLGKLIQDSLEKEKPPETEPKGLASLIAEKLGAGAGASPYHQGGMQNSYMQYQNSAYPAGYQQNAAPATSGGHAVDLPPHQSSPTTVLYERARQAAVAKSTAHARREGLHSTRRPWTPEEERALMTGLDMVKGPHWSQILQLFGSNGTINDILKDRTQVQLKDKARNLKLFFLKTNSEMPYYLQCVTGELKTRAPSQAARKEAEEKARLNSEEENARIQGIMTLAGGLQNNNAANNNTNNSNGNGNGNGNNGNGNKGASPVPSAPAYSPLTPGGSVYGGAGARTGSPSTPVHTPVMAPAKVAIPPATSAASMTHAAVAPTPLALNGTVARPAGSAPSAMTPSPHGHSSPASATASVHHQIHTQQAQQRPAQSNVQHQQTMQKQQQPPQQQQQSPPPQQPQQHYATPQRTPQAYPQSRPPQQLQQTQGQRPPSQAHVGVQQRATPQPQPAPTMPPAVYQVQQAQQGRLPPGHPQYQTQSQARQQVAQQQQRTATPPIQAQQTQAAKPQMPVGGQQQPQQSLTLPPSLKQQIQQPQSLQQARYPPHTQPIQQQAQHPQVQQQPQQAQAQQQNLQQLRPQQPVQAQQPQAQTQPQPQQPAPVAEITHHGLPASATGELDLSETNSDAALLRTLQAAISGVSS</sequence>
<feature type="compositionally biased region" description="Low complexity" evidence="4">
    <location>
        <begin position="806"/>
        <end position="820"/>
    </location>
</feature>
<dbReference type="VEuPathDB" id="FungiDB:MAPG_08374"/>
<feature type="region of interest" description="Disordered" evidence="4">
    <location>
        <begin position="806"/>
        <end position="870"/>
    </location>
</feature>
<feature type="compositionally biased region" description="Pro residues" evidence="4">
    <location>
        <begin position="101"/>
        <end position="124"/>
    </location>
</feature>
<dbReference type="OMA" id="QGIQPQG"/>
<feature type="compositionally biased region" description="Low complexity" evidence="4">
    <location>
        <begin position="1031"/>
        <end position="1041"/>
    </location>
</feature>
<reference evidence="6" key="3">
    <citation type="submission" date="2011-03" db="EMBL/GenBank/DDBJ databases">
        <title>Annotation of Magnaporthe poae ATCC 64411.</title>
        <authorList>
            <person name="Ma L.-J."/>
            <person name="Dead R."/>
            <person name="Young S.K."/>
            <person name="Zeng Q."/>
            <person name="Gargeya S."/>
            <person name="Fitzgerald M."/>
            <person name="Haas B."/>
            <person name="Abouelleil A."/>
            <person name="Alvarado L."/>
            <person name="Arachchi H.M."/>
            <person name="Berlin A."/>
            <person name="Brown A."/>
            <person name="Chapman S.B."/>
            <person name="Chen Z."/>
            <person name="Dunbar C."/>
            <person name="Freedman E."/>
            <person name="Gearin G."/>
            <person name="Gellesch M."/>
            <person name="Goldberg J."/>
            <person name="Griggs A."/>
            <person name="Gujja S."/>
            <person name="Heiman D."/>
            <person name="Howarth C."/>
            <person name="Larson L."/>
            <person name="Lui A."/>
            <person name="MacDonald P.J.P."/>
            <person name="Mehta T."/>
            <person name="Montmayeur A."/>
            <person name="Murphy C."/>
            <person name="Neiman D."/>
            <person name="Pearson M."/>
            <person name="Priest M."/>
            <person name="Roberts A."/>
            <person name="Saif S."/>
            <person name="Shea T."/>
            <person name="Shenoy N."/>
            <person name="Sisk P."/>
            <person name="Stolte C."/>
            <person name="Sykes S."/>
            <person name="Yandava C."/>
            <person name="Wortman J."/>
            <person name="Nusbaum C."/>
            <person name="Birren B."/>
        </authorList>
    </citation>
    <scope>NUCLEOTIDE SEQUENCE</scope>
    <source>
        <strain evidence="6">ATCC 64411</strain>
    </source>
</reference>
<dbReference type="PROSITE" id="PS51294">
    <property type="entry name" value="HTH_MYB"/>
    <property type="match status" value="1"/>
</dbReference>
<feature type="compositionally biased region" description="Basic and acidic residues" evidence="4">
    <location>
        <begin position="776"/>
        <end position="792"/>
    </location>
</feature>
<reference evidence="8" key="2">
    <citation type="submission" date="2010-05" db="EMBL/GenBank/DDBJ databases">
        <title>The genome sequence of Magnaporthe poae strain ATCC 64411.</title>
        <authorList>
            <person name="Ma L.-J."/>
            <person name="Dead R."/>
            <person name="Young S."/>
            <person name="Zeng Q."/>
            <person name="Koehrsen M."/>
            <person name="Alvarado L."/>
            <person name="Berlin A."/>
            <person name="Chapman S.B."/>
            <person name="Chen Z."/>
            <person name="Freedman E."/>
            <person name="Gellesch M."/>
            <person name="Goldberg J."/>
            <person name="Griggs A."/>
            <person name="Gujja S."/>
            <person name="Heilman E.R."/>
            <person name="Heiman D."/>
            <person name="Hepburn T."/>
            <person name="Howarth C."/>
            <person name="Jen D."/>
            <person name="Larson L."/>
            <person name="Mehta T."/>
            <person name="Neiman D."/>
            <person name="Pearson M."/>
            <person name="Roberts A."/>
            <person name="Saif S."/>
            <person name="Shea T."/>
            <person name="Shenoy N."/>
            <person name="Sisk P."/>
            <person name="Stolte C."/>
            <person name="Sykes S."/>
            <person name="Walk T."/>
            <person name="White J."/>
            <person name="Yandava C."/>
            <person name="Haas B."/>
            <person name="Nusbaum C."/>
            <person name="Birren B."/>
        </authorList>
    </citation>
    <scope>NUCLEOTIDE SEQUENCE [LARGE SCALE GENOMIC DNA]</scope>
    <source>
        <strain evidence="8">ATCC 64411 / 73-15</strain>
    </source>
</reference>
<dbReference type="EMBL" id="GL876973">
    <property type="protein sequence ID" value="KLU89403.1"/>
    <property type="molecule type" value="Genomic_DNA"/>
</dbReference>
<dbReference type="PANTHER" id="PTHR47807:SF1">
    <property type="entry name" value="PROTEIN TBF1"/>
    <property type="match status" value="1"/>
</dbReference>
<dbReference type="InterPro" id="IPR001005">
    <property type="entry name" value="SANT/Myb"/>
</dbReference>
<dbReference type="GO" id="GO:0010833">
    <property type="term" value="P:telomere maintenance via telomere lengthening"/>
    <property type="evidence" value="ECO:0007669"/>
    <property type="project" value="TreeGrafter"/>
</dbReference>
<dbReference type="PANTHER" id="PTHR47807">
    <property type="entry name" value="PROTEIN TBF1"/>
    <property type="match status" value="1"/>
</dbReference>
<dbReference type="SMART" id="SM00717">
    <property type="entry name" value="SANT"/>
    <property type="match status" value="1"/>
</dbReference>
<name>A0A0C4E771_MAGP6</name>
<feature type="compositionally biased region" description="Polar residues" evidence="4">
    <location>
        <begin position="979"/>
        <end position="990"/>
    </location>
</feature>
<feature type="region of interest" description="Disordered" evidence="4">
    <location>
        <begin position="904"/>
        <end position="1194"/>
    </location>
</feature>